<dbReference type="AlphaFoldDB" id="A0A059E060"/>
<dbReference type="PATRIC" id="fig|1280948.3.peg.2294"/>
<proteinExistence type="predicted"/>
<feature type="region of interest" description="Disordered" evidence="1">
    <location>
        <begin position="208"/>
        <end position="232"/>
    </location>
</feature>
<evidence type="ECO:0000313" key="3">
    <source>
        <dbReference type="Proteomes" id="UP000024547"/>
    </source>
</evidence>
<protein>
    <recommendedName>
        <fullName evidence="4">Abasic site processing protein</fullName>
    </recommendedName>
</protein>
<evidence type="ECO:0000313" key="2">
    <source>
        <dbReference type="EMBL" id="KCZ60284.1"/>
    </source>
</evidence>
<evidence type="ECO:0008006" key="4">
    <source>
        <dbReference type="Google" id="ProtNLM"/>
    </source>
</evidence>
<dbReference type="GO" id="GO:0003697">
    <property type="term" value="F:single-stranded DNA binding"/>
    <property type="evidence" value="ECO:0007669"/>
    <property type="project" value="InterPro"/>
</dbReference>
<dbReference type="InterPro" id="IPR003738">
    <property type="entry name" value="SRAP"/>
</dbReference>
<gene>
    <name evidence="2" type="ORF">HY36_17675</name>
</gene>
<dbReference type="GO" id="GO:0106300">
    <property type="term" value="P:protein-DNA covalent cross-linking repair"/>
    <property type="evidence" value="ECO:0007669"/>
    <property type="project" value="InterPro"/>
</dbReference>
<dbReference type="Pfam" id="PF02586">
    <property type="entry name" value="SRAP"/>
    <property type="match status" value="1"/>
</dbReference>
<dbReference type="eggNOG" id="COG2135">
    <property type="taxonomic scope" value="Bacteria"/>
</dbReference>
<name>A0A059E060_9PROT</name>
<reference evidence="2 3" key="1">
    <citation type="journal article" date="2014" name="Antonie Van Leeuwenhoek">
        <title>Hyphomonas beringensis sp. nov. and Hyphomonas chukchiensis sp. nov., isolated from surface seawater of the Bering Sea and Chukchi Sea.</title>
        <authorList>
            <person name="Li C."/>
            <person name="Lai Q."/>
            <person name="Li G."/>
            <person name="Dong C."/>
            <person name="Wang J."/>
            <person name="Liao Y."/>
            <person name="Shao Z."/>
        </authorList>
    </citation>
    <scope>NUCLEOTIDE SEQUENCE [LARGE SCALE GENOMIC DNA]</scope>
    <source>
        <strain evidence="2 3">22II1-22F38</strain>
    </source>
</reference>
<comment type="caution">
    <text evidence="2">The sequence shown here is derived from an EMBL/GenBank/DDBJ whole genome shotgun (WGS) entry which is preliminary data.</text>
</comment>
<evidence type="ECO:0000256" key="1">
    <source>
        <dbReference type="SAM" id="MobiDB-lite"/>
    </source>
</evidence>
<dbReference type="RefSeq" id="WP_035552724.1">
    <property type="nucleotide sequence ID" value="NZ_AWFH01000026.1"/>
</dbReference>
<dbReference type="Proteomes" id="UP000024547">
    <property type="component" value="Unassembled WGS sequence"/>
</dbReference>
<dbReference type="EMBL" id="AWFH01000026">
    <property type="protein sequence ID" value="KCZ60284.1"/>
    <property type="molecule type" value="Genomic_DNA"/>
</dbReference>
<sequence length="232" mass="26086">MCGKFRYFASWADVHDFSEPLTARASNQPEEIAMPMASAPVLHLGTDGRRQARPMRWGFTNLRGGRRFPEHVHARNDRLLASPLWRPHFEARRGLLIVTSFNEGEEVPTFRPDRVTPTGNTRTRQWTIRPKDNTRLAIAVLFRDVPGSEPEFVMCTTEANEGISQFVTGDPDKRMAAVLDPDHIPTWLGETPSTPEQVQSILTPFEDHGSWQMAPEDTPAAAKADPLQGSLF</sequence>
<dbReference type="STRING" id="1280948.HY36_17675"/>
<dbReference type="OrthoDB" id="9782620at2"/>
<organism evidence="2 3">
    <name type="scientific">Hyphomonas atlantica</name>
    <dbReference type="NCBI Taxonomy" id="1280948"/>
    <lineage>
        <taxon>Bacteria</taxon>
        <taxon>Pseudomonadati</taxon>
        <taxon>Pseudomonadota</taxon>
        <taxon>Alphaproteobacteria</taxon>
        <taxon>Hyphomonadales</taxon>
        <taxon>Hyphomonadaceae</taxon>
        <taxon>Hyphomonas</taxon>
    </lineage>
</organism>
<keyword evidence="3" id="KW-1185">Reference proteome</keyword>
<dbReference type="Gene3D" id="3.90.1680.10">
    <property type="entry name" value="SOS response associated peptidase-like"/>
    <property type="match status" value="1"/>
</dbReference>
<dbReference type="InterPro" id="IPR036590">
    <property type="entry name" value="SRAP-like"/>
</dbReference>
<accession>A0A059E060</accession>
<dbReference type="SUPFAM" id="SSF143081">
    <property type="entry name" value="BB1717-like"/>
    <property type="match status" value="1"/>
</dbReference>